<dbReference type="Proteomes" id="UP000529637">
    <property type="component" value="Unassembled WGS sequence"/>
</dbReference>
<accession>A0A7Y6TXN0</accession>
<dbReference type="SUPFAM" id="SSF52266">
    <property type="entry name" value="SGNH hydrolase"/>
    <property type="match status" value="1"/>
</dbReference>
<gene>
    <name evidence="3" type="ORF">HQN59_16365</name>
</gene>
<dbReference type="EMBL" id="JABWMJ010000007">
    <property type="protein sequence ID" value="NUZ07338.1"/>
    <property type="molecule type" value="Genomic_DNA"/>
</dbReference>
<dbReference type="InterPro" id="IPR036514">
    <property type="entry name" value="SGNH_hydro_sf"/>
</dbReference>
<evidence type="ECO:0000256" key="1">
    <source>
        <dbReference type="SAM" id="MobiDB-lite"/>
    </source>
</evidence>
<organism evidence="3 4">
    <name type="scientific">Piscinibacter koreensis</name>
    <dbReference type="NCBI Taxonomy" id="2742824"/>
    <lineage>
        <taxon>Bacteria</taxon>
        <taxon>Pseudomonadati</taxon>
        <taxon>Pseudomonadota</taxon>
        <taxon>Betaproteobacteria</taxon>
        <taxon>Burkholderiales</taxon>
        <taxon>Sphaerotilaceae</taxon>
        <taxon>Piscinibacter</taxon>
    </lineage>
</organism>
<evidence type="ECO:0000259" key="2">
    <source>
        <dbReference type="Pfam" id="PF07589"/>
    </source>
</evidence>
<sequence length="353" mass="37481">MSGAPPPVATSRGRHHTNKETPLTASCSLRARGTALAAAAALAVLGSFTGAAVAAPVTPNPGTILFIGNSFTFGQGSAVQTYRPNTVTDLNGGTTIGGIPALFKAFTSQAGLNYNVYLETQPGIGLDWHYNNRRTVIDRPWDNVVMHTFSTLNASAPGNPAQLIQYTGLLVDLFEARNPNVQINLMATWSRADQTYPANGAWFGQDIFAMSRDVRAGYMAAAAANPEIDSVIQVGSAWDLAIRAMFADSNPYNGIDPGKVNLWASDSYHASMFGSYLEALTIFGTLTGIDPRTLGYEQVARDLGITEAQARTMQYLAWANVFAVPEPGTAALLFMALGVAGVAARRRKAAETA</sequence>
<feature type="domain" description="Ice-binding protein C-terminal" evidence="2">
    <location>
        <begin position="323"/>
        <end position="347"/>
    </location>
</feature>
<dbReference type="Gene3D" id="3.40.50.1110">
    <property type="entry name" value="SGNH hydrolase"/>
    <property type="match status" value="1"/>
</dbReference>
<dbReference type="InterPro" id="IPR013424">
    <property type="entry name" value="Ice-binding_C"/>
</dbReference>
<evidence type="ECO:0000313" key="4">
    <source>
        <dbReference type="Proteomes" id="UP000529637"/>
    </source>
</evidence>
<reference evidence="3 4" key="1">
    <citation type="submission" date="2020-06" db="EMBL/GenBank/DDBJ databases">
        <title>Schlegella sp. ID0723 isolated from air conditioner.</title>
        <authorList>
            <person name="Kim D.Y."/>
            <person name="Kim D.-U."/>
        </authorList>
    </citation>
    <scope>NUCLEOTIDE SEQUENCE [LARGE SCALE GENOMIC DNA]</scope>
    <source>
        <strain evidence="3 4">ID0723</strain>
    </source>
</reference>
<name>A0A7Y6TXN0_9BURK</name>
<proteinExistence type="predicted"/>
<dbReference type="AlphaFoldDB" id="A0A7Y6TXN0"/>
<comment type="caution">
    <text evidence="3">The sequence shown here is derived from an EMBL/GenBank/DDBJ whole genome shotgun (WGS) entry which is preliminary data.</text>
</comment>
<keyword evidence="4" id="KW-1185">Reference proteome</keyword>
<dbReference type="NCBIfam" id="TIGR02595">
    <property type="entry name" value="PEP_CTERM"/>
    <property type="match status" value="1"/>
</dbReference>
<protein>
    <submittedName>
        <fullName evidence="3">PEP-CTERM sorting domain-containing protein</fullName>
    </submittedName>
</protein>
<dbReference type="Pfam" id="PF07589">
    <property type="entry name" value="PEP-CTERM"/>
    <property type="match status" value="1"/>
</dbReference>
<feature type="region of interest" description="Disordered" evidence="1">
    <location>
        <begin position="1"/>
        <end position="25"/>
    </location>
</feature>
<dbReference type="GO" id="GO:0016788">
    <property type="term" value="F:hydrolase activity, acting on ester bonds"/>
    <property type="evidence" value="ECO:0007669"/>
    <property type="project" value="UniProtKB-ARBA"/>
</dbReference>
<evidence type="ECO:0000313" key="3">
    <source>
        <dbReference type="EMBL" id="NUZ07338.1"/>
    </source>
</evidence>